<dbReference type="Pfam" id="PF00702">
    <property type="entry name" value="Hydrolase"/>
    <property type="match status" value="2"/>
</dbReference>
<dbReference type="InterPro" id="IPR010237">
    <property type="entry name" value="Pyr-5-nucltdase"/>
</dbReference>
<dbReference type="Pfam" id="PF00403">
    <property type="entry name" value="HMA"/>
    <property type="match status" value="1"/>
</dbReference>
<dbReference type="InterPro" id="IPR006439">
    <property type="entry name" value="HAD-SF_hydro_IA"/>
</dbReference>
<reference evidence="3 4" key="1">
    <citation type="submission" date="2023-10" db="EMBL/GenBank/DDBJ databases">
        <title>Chromosome-scale genome assembly provides insights into flower coloration mechanisms of Canna indica.</title>
        <authorList>
            <person name="Li C."/>
        </authorList>
    </citation>
    <scope>NUCLEOTIDE SEQUENCE [LARGE SCALE GENOMIC DNA]</scope>
    <source>
        <tissue evidence="3">Flower</tissue>
    </source>
</reference>
<dbReference type="Proteomes" id="UP001327560">
    <property type="component" value="Chromosome 8"/>
</dbReference>
<dbReference type="SFLD" id="SFLDG01129">
    <property type="entry name" value="C1.5:_HAD__Beta-PGM__Phosphata"/>
    <property type="match status" value="1"/>
</dbReference>
<dbReference type="PANTHER" id="PTHR12725">
    <property type="entry name" value="HALOACID DEHALOGENASE-LIKE HYDROLASE"/>
    <property type="match status" value="1"/>
</dbReference>
<accession>A0AAQ3L528</accession>
<evidence type="ECO:0000259" key="2">
    <source>
        <dbReference type="PROSITE" id="PS50846"/>
    </source>
</evidence>
<dbReference type="SFLD" id="SFLDS00003">
    <property type="entry name" value="Haloacid_Dehalogenase"/>
    <property type="match status" value="1"/>
</dbReference>
<organism evidence="3 4">
    <name type="scientific">Canna indica</name>
    <name type="common">Indian-shot</name>
    <dbReference type="NCBI Taxonomy" id="4628"/>
    <lineage>
        <taxon>Eukaryota</taxon>
        <taxon>Viridiplantae</taxon>
        <taxon>Streptophyta</taxon>
        <taxon>Embryophyta</taxon>
        <taxon>Tracheophyta</taxon>
        <taxon>Spermatophyta</taxon>
        <taxon>Magnoliopsida</taxon>
        <taxon>Liliopsida</taxon>
        <taxon>Zingiberales</taxon>
        <taxon>Cannaceae</taxon>
        <taxon>Canna</taxon>
    </lineage>
</organism>
<dbReference type="Gene3D" id="3.40.50.1000">
    <property type="entry name" value="HAD superfamily/HAD-like"/>
    <property type="match status" value="1"/>
</dbReference>
<sequence length="413" mass="45997">MAVKKIVLKVNILCSKCKICVMTTISKFDGITSVALDAEKSTATIVGEVDAVLIVKALRKVKKGAEIVSVGKPDKKKEEEEKKKEEYCKLPPCCNACRAYVGWHDDYYYPISGCIIRINFRMETAVGKAKYECLLFDMDDTLYPLSLGINLACRKNIEDYMLHHLQIEESQVPKMCLELYKEFGTTMAGLKALGFEFDNDEFHAYAHGRLPYETVKPDPLLRNLLLSMPQRKIIFTNADKAHAEKVLRRLGLDDCFEGVICFETLNPPPKQNDEDNTIDDPNDRGFFTETDSNTDSESDSNTDAMNCFSGSKSASKERILCKPSLEAFEAAIRIANIDPKKTIFFDDSIRNIAAGKAAGLRTVLVGRSEVMAGADVALESIHNIREALPEIWQDGEQLEPVLASTAVEAIVIA</sequence>
<dbReference type="NCBIfam" id="TIGR01993">
    <property type="entry name" value="Pyr-5-nucltdase"/>
    <property type="match status" value="1"/>
</dbReference>
<protein>
    <recommendedName>
        <fullName evidence="2">HMA domain-containing protein</fullName>
    </recommendedName>
</protein>
<dbReference type="PROSITE" id="PS50846">
    <property type="entry name" value="HMA_2"/>
    <property type="match status" value="1"/>
</dbReference>
<evidence type="ECO:0000313" key="3">
    <source>
        <dbReference type="EMBL" id="WOL18401.1"/>
    </source>
</evidence>
<dbReference type="SFLD" id="SFLDG01132">
    <property type="entry name" value="C1.5.3:_5'-Nucleotidase_Like"/>
    <property type="match status" value="1"/>
</dbReference>
<keyword evidence="4" id="KW-1185">Reference proteome</keyword>
<evidence type="ECO:0000256" key="1">
    <source>
        <dbReference type="SAM" id="MobiDB-lite"/>
    </source>
</evidence>
<evidence type="ECO:0000313" key="4">
    <source>
        <dbReference type="Proteomes" id="UP001327560"/>
    </source>
</evidence>
<dbReference type="CDD" id="cd02604">
    <property type="entry name" value="HAD_5NT"/>
    <property type="match status" value="1"/>
</dbReference>
<dbReference type="SUPFAM" id="SSF55008">
    <property type="entry name" value="HMA, heavy metal-associated domain"/>
    <property type="match status" value="1"/>
</dbReference>
<feature type="region of interest" description="Disordered" evidence="1">
    <location>
        <begin position="267"/>
        <end position="304"/>
    </location>
</feature>
<dbReference type="InterPro" id="IPR006121">
    <property type="entry name" value="HMA_dom"/>
</dbReference>
<gene>
    <name evidence="3" type="ORF">Cni_G27196</name>
</gene>
<dbReference type="Gene3D" id="3.30.70.100">
    <property type="match status" value="1"/>
</dbReference>
<name>A0AAQ3L528_9LILI</name>
<dbReference type="NCBIfam" id="TIGR01509">
    <property type="entry name" value="HAD-SF-IA-v3"/>
    <property type="match status" value="1"/>
</dbReference>
<dbReference type="InterPro" id="IPR036163">
    <property type="entry name" value="HMA_dom_sf"/>
</dbReference>
<dbReference type="GO" id="GO:0046872">
    <property type="term" value="F:metal ion binding"/>
    <property type="evidence" value="ECO:0007669"/>
    <property type="project" value="InterPro"/>
</dbReference>
<dbReference type="PANTHER" id="PTHR12725:SF117">
    <property type="entry name" value="HALOACID DEHALOGENASE-LIKE HYDROLASE"/>
    <property type="match status" value="1"/>
</dbReference>
<dbReference type="InterPro" id="IPR023214">
    <property type="entry name" value="HAD_sf"/>
</dbReference>
<dbReference type="SUPFAM" id="SSF56784">
    <property type="entry name" value="HAD-like"/>
    <property type="match status" value="1"/>
</dbReference>
<feature type="domain" description="HMA" evidence="2">
    <location>
        <begin position="3"/>
        <end position="66"/>
    </location>
</feature>
<dbReference type="InterPro" id="IPR036412">
    <property type="entry name" value="HAD-like_sf"/>
</dbReference>
<dbReference type="EMBL" id="CP136897">
    <property type="protein sequence ID" value="WOL18401.1"/>
    <property type="molecule type" value="Genomic_DNA"/>
</dbReference>
<dbReference type="AlphaFoldDB" id="A0AAQ3L528"/>
<proteinExistence type="predicted"/>